<gene>
    <name evidence="1" type="ORF">N7509_010303</name>
</gene>
<evidence type="ECO:0000313" key="2">
    <source>
        <dbReference type="Proteomes" id="UP001147747"/>
    </source>
</evidence>
<reference evidence="1" key="1">
    <citation type="submission" date="2022-12" db="EMBL/GenBank/DDBJ databases">
        <authorList>
            <person name="Petersen C."/>
        </authorList>
    </citation>
    <scope>NUCLEOTIDE SEQUENCE</scope>
    <source>
        <strain evidence="1">IBT 29677</strain>
    </source>
</reference>
<name>A0A9W9VQZ4_9EURO</name>
<dbReference type="AlphaFoldDB" id="A0A9W9VQZ4"/>
<dbReference type="GeneID" id="81373920"/>
<keyword evidence="2" id="KW-1185">Reference proteome</keyword>
<dbReference type="Proteomes" id="UP001147747">
    <property type="component" value="Unassembled WGS sequence"/>
</dbReference>
<organism evidence="1 2">
    <name type="scientific">Penicillium cosmopolitanum</name>
    <dbReference type="NCBI Taxonomy" id="1131564"/>
    <lineage>
        <taxon>Eukaryota</taxon>
        <taxon>Fungi</taxon>
        <taxon>Dikarya</taxon>
        <taxon>Ascomycota</taxon>
        <taxon>Pezizomycotina</taxon>
        <taxon>Eurotiomycetes</taxon>
        <taxon>Eurotiomycetidae</taxon>
        <taxon>Eurotiales</taxon>
        <taxon>Aspergillaceae</taxon>
        <taxon>Penicillium</taxon>
    </lineage>
</organism>
<dbReference type="OrthoDB" id="6161812at2759"/>
<dbReference type="RefSeq" id="XP_056485560.1">
    <property type="nucleotide sequence ID" value="XM_056634940.1"/>
</dbReference>
<reference evidence="1" key="2">
    <citation type="journal article" date="2023" name="IMA Fungus">
        <title>Comparative genomic study of the Penicillium genus elucidates a diverse pangenome and 15 lateral gene transfer events.</title>
        <authorList>
            <person name="Petersen C."/>
            <person name="Sorensen T."/>
            <person name="Nielsen M.R."/>
            <person name="Sondergaard T.E."/>
            <person name="Sorensen J.L."/>
            <person name="Fitzpatrick D.A."/>
            <person name="Frisvad J.C."/>
            <person name="Nielsen K.L."/>
        </authorList>
    </citation>
    <scope>NUCLEOTIDE SEQUENCE</scope>
    <source>
        <strain evidence="1">IBT 29677</strain>
    </source>
</reference>
<sequence length="235" mass="27036">MDHDIRFKVMVRRPLVTRHLVQYHVNQGSDEIAPQYSVHRQLQWKILNDLDSNTKARQQTFDYTVAIIHTSFPRLSDFMIPMFDEWNSYQRSIAHVHRLAQVFHRSSQSTVPLEGSIEFAELLISAGNYLYEVRIMKSGISIVKAATQVCEKLLARYSSPTIIANSQNRNHKADIMQLRATALTLLWGFYFRTGIASRKDAQEAISAVVRLREDHAKLPLSEERRIVSQALLSNA</sequence>
<comment type="caution">
    <text evidence="1">The sequence shown here is derived from an EMBL/GenBank/DDBJ whole genome shotgun (WGS) entry which is preliminary data.</text>
</comment>
<proteinExistence type="predicted"/>
<dbReference type="EMBL" id="JAPZBU010000009">
    <property type="protein sequence ID" value="KAJ5387762.1"/>
    <property type="molecule type" value="Genomic_DNA"/>
</dbReference>
<evidence type="ECO:0000313" key="1">
    <source>
        <dbReference type="EMBL" id="KAJ5387762.1"/>
    </source>
</evidence>
<protein>
    <submittedName>
        <fullName evidence="1">Uncharacterized protein</fullName>
    </submittedName>
</protein>
<accession>A0A9W9VQZ4</accession>